<evidence type="ECO:0000313" key="3">
    <source>
        <dbReference type="Proteomes" id="UP000530928"/>
    </source>
</evidence>
<dbReference type="EMBL" id="JACDUR010000001">
    <property type="protein sequence ID" value="MBA2889034.1"/>
    <property type="molecule type" value="Genomic_DNA"/>
</dbReference>
<sequence length="227" mass="23716">MKKMAIAGALATAALLTGCGVVGGPTQQEEISYDVADKVTKLVLDSESGDIVVNESDRAGIRVVETRHWNNDKPNAQHKVNGDTLDVSYDCPDVFVNNCSVDYRVEVPKGLELTLETGSGDLTLRTLSGVVRAKSGSGNISASGLVGKQFRAETGSGDVELKYASTPDEIKVETGSGNASVWVPQGPYDVQTKTGSGETEVAVTDEPGASRKISLETGSGDVKVLLG</sequence>
<dbReference type="Proteomes" id="UP000530928">
    <property type="component" value="Unassembled WGS sequence"/>
</dbReference>
<comment type="caution">
    <text evidence="2">The sequence shown here is derived from an EMBL/GenBank/DDBJ whole genome shotgun (WGS) entry which is preliminary data.</text>
</comment>
<dbReference type="Pfam" id="PF13349">
    <property type="entry name" value="DUF4097"/>
    <property type="match status" value="1"/>
</dbReference>
<keyword evidence="3" id="KW-1185">Reference proteome</keyword>
<evidence type="ECO:0000259" key="1">
    <source>
        <dbReference type="Pfam" id="PF13349"/>
    </source>
</evidence>
<dbReference type="Gene3D" id="2.160.20.120">
    <property type="match status" value="1"/>
</dbReference>
<reference evidence="2 3" key="1">
    <citation type="submission" date="2020-07" db="EMBL/GenBank/DDBJ databases">
        <title>Genomic Encyclopedia of Type Strains, Phase IV (KMG-IV): sequencing the most valuable type-strain genomes for metagenomic binning, comparative biology and taxonomic classification.</title>
        <authorList>
            <person name="Goeker M."/>
        </authorList>
    </citation>
    <scope>NUCLEOTIDE SEQUENCE [LARGE SCALE GENOMIC DNA]</scope>
    <source>
        <strain evidence="2 3">DSM 45533</strain>
    </source>
</reference>
<organism evidence="2 3">
    <name type="scientific">Nonomuraea soli</name>
    <dbReference type="NCBI Taxonomy" id="1032476"/>
    <lineage>
        <taxon>Bacteria</taxon>
        <taxon>Bacillati</taxon>
        <taxon>Actinomycetota</taxon>
        <taxon>Actinomycetes</taxon>
        <taxon>Streptosporangiales</taxon>
        <taxon>Streptosporangiaceae</taxon>
        <taxon>Nonomuraea</taxon>
    </lineage>
</organism>
<dbReference type="PROSITE" id="PS51257">
    <property type="entry name" value="PROKAR_LIPOPROTEIN"/>
    <property type="match status" value="1"/>
</dbReference>
<proteinExistence type="predicted"/>
<dbReference type="InterPro" id="IPR025164">
    <property type="entry name" value="Toastrack_DUF4097"/>
</dbReference>
<accession>A0A7W0CDI7</accession>
<dbReference type="AlphaFoldDB" id="A0A7W0CDI7"/>
<dbReference type="RefSeq" id="WP_181607802.1">
    <property type="nucleotide sequence ID" value="NZ_BAABAM010000001.1"/>
</dbReference>
<protein>
    <submittedName>
        <fullName evidence="2">DUF4097 and DUF4098 domain-containing protein YvlB</fullName>
    </submittedName>
</protein>
<evidence type="ECO:0000313" key="2">
    <source>
        <dbReference type="EMBL" id="MBA2889034.1"/>
    </source>
</evidence>
<gene>
    <name evidence="2" type="ORF">HNR30_000369</name>
</gene>
<feature type="domain" description="DUF4097" evidence="1">
    <location>
        <begin position="39"/>
        <end position="224"/>
    </location>
</feature>
<name>A0A7W0CDI7_9ACTN</name>